<comment type="caution">
    <text evidence="1">The sequence shown here is derived from an EMBL/GenBank/DDBJ whole genome shotgun (WGS) entry which is preliminary data.</text>
</comment>
<evidence type="ECO:0000313" key="2">
    <source>
        <dbReference type="Proteomes" id="UP000829517"/>
    </source>
</evidence>
<gene>
    <name evidence="1" type="ORF">JM658_10885</name>
</gene>
<evidence type="ECO:0000313" key="1">
    <source>
        <dbReference type="EMBL" id="MCF8715333.1"/>
    </source>
</evidence>
<dbReference type="RefSeq" id="WP_236959296.1">
    <property type="nucleotide sequence ID" value="NZ_JAETXX010000006.1"/>
</dbReference>
<organism evidence="1 2">
    <name type="scientific">Joostella atrarenae</name>
    <dbReference type="NCBI Taxonomy" id="679257"/>
    <lineage>
        <taxon>Bacteria</taxon>
        <taxon>Pseudomonadati</taxon>
        <taxon>Bacteroidota</taxon>
        <taxon>Flavobacteriia</taxon>
        <taxon>Flavobacteriales</taxon>
        <taxon>Flavobacteriaceae</taxon>
        <taxon>Joostella</taxon>
    </lineage>
</organism>
<dbReference type="Proteomes" id="UP000829517">
    <property type="component" value="Unassembled WGS sequence"/>
</dbReference>
<reference evidence="1 2" key="1">
    <citation type="submission" date="2021-01" db="EMBL/GenBank/DDBJ databases">
        <title>Genome sequencing of Joostella atrarenae M1-2 (= KCTC 23194).</title>
        <authorList>
            <person name="Zakaria M.R."/>
            <person name="Lam M.Q."/>
            <person name="Chong C.S."/>
        </authorList>
    </citation>
    <scope>NUCLEOTIDE SEQUENCE [LARGE SCALE GENOMIC DNA]</scope>
    <source>
        <strain evidence="1 2">M1-2</strain>
    </source>
</reference>
<protein>
    <submittedName>
        <fullName evidence="1">Uncharacterized protein</fullName>
    </submittedName>
</protein>
<accession>A0ABS9J4S5</accession>
<keyword evidence="2" id="KW-1185">Reference proteome</keyword>
<proteinExistence type="predicted"/>
<dbReference type="EMBL" id="JAETXX010000006">
    <property type="protein sequence ID" value="MCF8715333.1"/>
    <property type="molecule type" value="Genomic_DNA"/>
</dbReference>
<name>A0ABS9J4S5_9FLAO</name>
<sequence length="411" mass="46336">MAGNILKTGKVITKTAEKMTLNANNGDLILNAAKSVKYSAKKDIIYDSYVAPEAQQREELLVTKVTCDVTEVEIGKTYTFKAVQFSRKPKDKKELEKVKWAYQLDDEGIKDFPKQGRVVGSTVVKEVTISDEVWDNNKVKVYAYLQKATDDVSAVCVVKLTEVIRLIITNEKTGYSIQGLKGLDYTFSDPVVVVPTYKTEIVKAKVDFKNNIKHSEVIDSFSVTRDAWYNLGKTKDEKYKLLNRAFVPADYSSNLYSVFWIPSYPNPMHISSKLDAFIFTRFGERKIPAQPLSTQFNIDGTPIDGARADENFATDIMIHVGGVYEVGGYDHVGGSYGCFAYTPKDDIYGTPELAELASKNDDYDDKVSNKDWEDVANKIKTLSFLAKIKLQIELKERDENKNYFPPKVLSD</sequence>